<gene>
    <name evidence="2" type="ORF">CINC_LOCUS5421</name>
</gene>
<evidence type="ECO:0000256" key="1">
    <source>
        <dbReference type="SAM" id="SignalP"/>
    </source>
</evidence>
<dbReference type="Proteomes" id="UP001154114">
    <property type="component" value="Chromosome 2"/>
</dbReference>
<accession>A0A9P0FUF6</accession>
<evidence type="ECO:0000313" key="3">
    <source>
        <dbReference type="Proteomes" id="UP001154114"/>
    </source>
</evidence>
<keyword evidence="3" id="KW-1185">Reference proteome</keyword>
<reference evidence="2" key="1">
    <citation type="submission" date="2021-12" db="EMBL/GenBank/DDBJ databases">
        <authorList>
            <person name="King R."/>
        </authorList>
    </citation>
    <scope>NUCLEOTIDE SEQUENCE</scope>
</reference>
<keyword evidence="1" id="KW-0732">Signal</keyword>
<evidence type="ECO:0000313" key="2">
    <source>
        <dbReference type="EMBL" id="CAH0592182.1"/>
    </source>
</evidence>
<organism evidence="2 3">
    <name type="scientific">Chrysodeixis includens</name>
    <name type="common">Soybean looper</name>
    <name type="synonym">Pseudoplusia includens</name>
    <dbReference type="NCBI Taxonomy" id="689277"/>
    <lineage>
        <taxon>Eukaryota</taxon>
        <taxon>Metazoa</taxon>
        <taxon>Ecdysozoa</taxon>
        <taxon>Arthropoda</taxon>
        <taxon>Hexapoda</taxon>
        <taxon>Insecta</taxon>
        <taxon>Pterygota</taxon>
        <taxon>Neoptera</taxon>
        <taxon>Endopterygota</taxon>
        <taxon>Lepidoptera</taxon>
        <taxon>Glossata</taxon>
        <taxon>Ditrysia</taxon>
        <taxon>Noctuoidea</taxon>
        <taxon>Noctuidae</taxon>
        <taxon>Plusiinae</taxon>
        <taxon>Chrysodeixis</taxon>
    </lineage>
</organism>
<proteinExistence type="predicted"/>
<dbReference type="EMBL" id="LR824005">
    <property type="protein sequence ID" value="CAH0592182.1"/>
    <property type="molecule type" value="Genomic_DNA"/>
</dbReference>
<dbReference type="OrthoDB" id="7324173at2759"/>
<dbReference type="AlphaFoldDB" id="A0A9P0FUF6"/>
<protein>
    <submittedName>
        <fullName evidence="2">Uncharacterized protein</fullName>
    </submittedName>
</protein>
<sequence>METRVVIFALLLITYVQAAPAPKKFSLVKDSTFGFGASAVDSKTVGVLQDTNAPKQEKREGDVALIEDENHGASFAFAGSLAFGVIKGNTIAGDNLFSKL</sequence>
<feature type="signal peptide" evidence="1">
    <location>
        <begin position="1"/>
        <end position="18"/>
    </location>
</feature>
<name>A0A9P0FUF6_CHRIL</name>
<feature type="chain" id="PRO_5040338706" evidence="1">
    <location>
        <begin position="19"/>
        <end position="100"/>
    </location>
</feature>